<protein>
    <submittedName>
        <fullName evidence="8">DnaJ like subfamily A member 5</fullName>
    </submittedName>
</protein>
<organism evidence="8 9">
    <name type="scientific">Ceratocystis lukuohia</name>
    <dbReference type="NCBI Taxonomy" id="2019550"/>
    <lineage>
        <taxon>Eukaryota</taxon>
        <taxon>Fungi</taxon>
        <taxon>Dikarya</taxon>
        <taxon>Ascomycota</taxon>
        <taxon>Pezizomycotina</taxon>
        <taxon>Sordariomycetes</taxon>
        <taxon>Hypocreomycetidae</taxon>
        <taxon>Microascales</taxon>
        <taxon>Ceratocystidaceae</taxon>
        <taxon>Ceratocystis</taxon>
    </lineage>
</organism>
<name>A0ABR4ML81_9PEZI</name>
<dbReference type="InterPro" id="IPR036869">
    <property type="entry name" value="J_dom_sf"/>
</dbReference>
<dbReference type="SMART" id="SM00355">
    <property type="entry name" value="ZnF_C2H2"/>
    <property type="match status" value="2"/>
</dbReference>
<feature type="compositionally biased region" description="Basic and acidic residues" evidence="5">
    <location>
        <begin position="352"/>
        <end position="374"/>
    </location>
</feature>
<dbReference type="SUPFAM" id="SSF57667">
    <property type="entry name" value="beta-beta-alpha zinc fingers"/>
    <property type="match status" value="1"/>
</dbReference>
<evidence type="ECO:0000256" key="3">
    <source>
        <dbReference type="ARBA" id="ARBA00022833"/>
    </source>
</evidence>
<dbReference type="Gene3D" id="1.10.287.110">
    <property type="entry name" value="DnaJ domain"/>
    <property type="match status" value="1"/>
</dbReference>
<dbReference type="PROSITE" id="PS50157">
    <property type="entry name" value="ZINC_FINGER_C2H2_2"/>
    <property type="match status" value="2"/>
</dbReference>
<dbReference type="SMART" id="SM00451">
    <property type="entry name" value="ZnF_U1"/>
    <property type="match status" value="1"/>
</dbReference>
<keyword evidence="2 4" id="KW-0863">Zinc-finger</keyword>
<dbReference type="PROSITE" id="PS50076">
    <property type="entry name" value="DNAJ_2"/>
    <property type="match status" value="1"/>
</dbReference>
<comment type="caution">
    <text evidence="8">The sequence shown here is derived from an EMBL/GenBank/DDBJ whole genome shotgun (WGS) entry which is preliminary data.</text>
</comment>
<dbReference type="Pfam" id="PF12171">
    <property type="entry name" value="zf-C2H2_jaz"/>
    <property type="match status" value="1"/>
</dbReference>
<keyword evidence="3" id="KW-0862">Zinc</keyword>
<dbReference type="InterPro" id="IPR013087">
    <property type="entry name" value="Znf_C2H2_type"/>
</dbReference>
<evidence type="ECO:0000313" key="9">
    <source>
        <dbReference type="Proteomes" id="UP001610728"/>
    </source>
</evidence>
<dbReference type="SMART" id="SM00271">
    <property type="entry name" value="DnaJ"/>
    <property type="match status" value="1"/>
</dbReference>
<dbReference type="PROSITE" id="PS00028">
    <property type="entry name" value="ZINC_FINGER_C2H2_1"/>
    <property type="match status" value="2"/>
</dbReference>
<dbReference type="InterPro" id="IPR022755">
    <property type="entry name" value="Znf_C2H2_jaz"/>
</dbReference>
<proteinExistence type="predicted"/>
<dbReference type="InterPro" id="IPR003604">
    <property type="entry name" value="Matrin/U1-like-C_Znf_C2H2"/>
</dbReference>
<evidence type="ECO:0000256" key="5">
    <source>
        <dbReference type="SAM" id="MobiDB-lite"/>
    </source>
</evidence>
<dbReference type="RefSeq" id="XP_070860229.1">
    <property type="nucleotide sequence ID" value="XM_071002072.1"/>
</dbReference>
<dbReference type="PANTHER" id="PTHR44029">
    <property type="entry name" value="DNAJ HOMOLOG SUBFAMILY C MEMBER 21"/>
    <property type="match status" value="1"/>
</dbReference>
<reference evidence="8 9" key="1">
    <citation type="submission" date="2020-05" db="EMBL/GenBank/DDBJ databases">
        <title>Ceratocystis lukuohia genome.</title>
        <authorList>
            <person name="Harrington T.C."/>
            <person name="Kim K."/>
            <person name="Mayers C.G."/>
        </authorList>
    </citation>
    <scope>NUCLEOTIDE SEQUENCE [LARGE SCALE GENOMIC DNA]</scope>
    <source>
        <strain evidence="8 9">C4212</strain>
    </source>
</reference>
<sequence>MGAQQSTNTASAGNGTLTKTCYYELIGVEQTATDDEIKKAYRRQALKHHPDKNPDNIEAATERFAEIQAAYEILSDPQERSWYDSHRMSILNDVDPSDIGTAHDVYSNIHHTSADKILGLVGRFNSTVRFTDEPNGFFGSLQSIFSDLAGEEQVAGQQSSHIDDFEYPGFGTAKSDYDTVVRPFYSIWANFSSRKTFAWADKHRLSDAPDRRVRRLMEKENQKLRQDALREFNESVRFLVSFARKRDPRYQKNQQSEAERQKTLREASASQAARSRAANQINMNDYIVPEWVKSKPEEQGSVFSDEEDEEIVEEIECVVCDKTFKSEKQFEAHERSKKHIKAVQQLRRDLKREERLFGEPEVDHTDSRSIEKSPSRPPSLISETHATASKEPTDMEATDTIQTPSQSKPSPKQLDQSIDGDPQQKDGAGHLKPEDGSTLENISSIASLSITSSNDGNGERDEEIKKISKAKARRMKKAARDLSDKQEDQPHILQHPFYLQCKVCNQAFDSRTKLFAHINKLGHAMAVPIVTPSPIPSKRKGKKGK</sequence>
<feature type="domain" description="C2H2-type" evidence="7">
    <location>
        <begin position="499"/>
        <end position="528"/>
    </location>
</feature>
<feature type="region of interest" description="Disordered" evidence="5">
    <location>
        <begin position="247"/>
        <end position="278"/>
    </location>
</feature>
<dbReference type="Proteomes" id="UP001610728">
    <property type="component" value="Unassembled WGS sequence"/>
</dbReference>
<feature type="domain" description="C2H2-type" evidence="7">
    <location>
        <begin position="315"/>
        <end position="339"/>
    </location>
</feature>
<dbReference type="InterPro" id="IPR054076">
    <property type="entry name" value="ZUO1-like_ZHD"/>
</dbReference>
<dbReference type="InterPro" id="IPR051964">
    <property type="entry name" value="Chaperone_stress_response"/>
</dbReference>
<feature type="compositionally biased region" description="Polar residues" evidence="5">
    <location>
        <begin position="399"/>
        <end position="416"/>
    </location>
</feature>
<dbReference type="CDD" id="cd06257">
    <property type="entry name" value="DnaJ"/>
    <property type="match status" value="1"/>
</dbReference>
<gene>
    <name evidence="8" type="ORF">HOO65_030550</name>
</gene>
<evidence type="ECO:0000313" key="8">
    <source>
        <dbReference type="EMBL" id="KAL2889049.1"/>
    </source>
</evidence>
<evidence type="ECO:0000259" key="7">
    <source>
        <dbReference type="PROSITE" id="PS50157"/>
    </source>
</evidence>
<dbReference type="Pfam" id="PF00226">
    <property type="entry name" value="DnaJ"/>
    <property type="match status" value="1"/>
</dbReference>
<keyword evidence="1" id="KW-0479">Metal-binding</keyword>
<feature type="compositionally biased region" description="Low complexity" evidence="5">
    <location>
        <begin position="266"/>
        <end position="278"/>
    </location>
</feature>
<feature type="compositionally biased region" description="Basic and acidic residues" evidence="5">
    <location>
        <begin position="422"/>
        <end position="435"/>
    </location>
</feature>
<dbReference type="PROSITE" id="PS00636">
    <property type="entry name" value="DNAJ_1"/>
    <property type="match status" value="1"/>
</dbReference>
<dbReference type="InterPro" id="IPR001623">
    <property type="entry name" value="DnaJ_domain"/>
</dbReference>
<feature type="domain" description="J" evidence="6">
    <location>
        <begin position="21"/>
        <end position="87"/>
    </location>
</feature>
<dbReference type="Pfam" id="PF21884">
    <property type="entry name" value="ZUO1-like_ZHD"/>
    <property type="match status" value="1"/>
</dbReference>
<dbReference type="EMBL" id="JABSNW010000003">
    <property type="protein sequence ID" value="KAL2889049.1"/>
    <property type="molecule type" value="Genomic_DNA"/>
</dbReference>
<dbReference type="InterPro" id="IPR036236">
    <property type="entry name" value="Znf_C2H2_sf"/>
</dbReference>
<dbReference type="PANTHER" id="PTHR44029:SF1">
    <property type="entry name" value="DNAJ HOMOLOG SUBFAMILY C MEMBER 21"/>
    <property type="match status" value="1"/>
</dbReference>
<dbReference type="Pfam" id="PF00096">
    <property type="entry name" value="zf-C2H2"/>
    <property type="match status" value="1"/>
</dbReference>
<dbReference type="InterPro" id="IPR018253">
    <property type="entry name" value="DnaJ_domain_CS"/>
</dbReference>
<keyword evidence="9" id="KW-1185">Reference proteome</keyword>
<evidence type="ECO:0000256" key="1">
    <source>
        <dbReference type="ARBA" id="ARBA00022723"/>
    </source>
</evidence>
<evidence type="ECO:0000256" key="4">
    <source>
        <dbReference type="PROSITE-ProRule" id="PRU00042"/>
    </source>
</evidence>
<feature type="region of interest" description="Disordered" evidence="5">
    <location>
        <begin position="352"/>
        <end position="438"/>
    </location>
</feature>
<evidence type="ECO:0000259" key="6">
    <source>
        <dbReference type="PROSITE" id="PS50076"/>
    </source>
</evidence>
<dbReference type="Gene3D" id="3.30.160.60">
    <property type="entry name" value="Classic Zinc Finger"/>
    <property type="match status" value="1"/>
</dbReference>
<dbReference type="SUPFAM" id="SSF46565">
    <property type="entry name" value="Chaperone J-domain"/>
    <property type="match status" value="1"/>
</dbReference>
<dbReference type="PRINTS" id="PR00625">
    <property type="entry name" value="JDOMAIN"/>
</dbReference>
<dbReference type="GeneID" id="98117367"/>
<accession>A0ABR4ML81</accession>
<evidence type="ECO:0000256" key="2">
    <source>
        <dbReference type="ARBA" id="ARBA00022771"/>
    </source>
</evidence>